<protein>
    <submittedName>
        <fullName evidence="3">Histone ubiquitination proteins group</fullName>
    </submittedName>
</protein>
<sequence>GPAGARDTLAEFPSPDILYIGLSVQDIFYIGLSVQDILYIGLLVQDILYIGLSVQDIFYIGLSVQDILKSEAAKVGKNFAFDLCNVEAAVASNCGTKTTLPRIVLDTTPSTSRNRRPRSNNEQQFASSASSVSESSSSSSSSSSGSGNTAGSSSSSSGSSRRGSYRPAKRGPKDFSDEEDTEDDCSASGSFCSECESLEAAGRGRLRRRWQRRRRRRPTVAATAGAAETTKDSVGIAGISLVASSTENAAEDGACQNSQQQQKLQQHPGPKDTDAEPQHPEFQALLYSNRVYRDCWPALTAYSRSCSSSLGARETAEKKRGGSAAKKQSMPKDIKHRLERARQAVASWLPHQDDSSGRYGRKRISTPQLVKRTLHVSYDSLSGTYQGVPQRWLPEFNSRLLAHPSGAKQSIMSFASLPASSVLSVGAAAAESTTDRREAWTDSPPPTPPSRMSLGRTYDGAASAAQQQHQSRWSSELRKMDLSELGLDSSVHSSVETTAPEEPGPRSSNSTAINADSRAVSTEESNGPQPPAPAAPSARSSLVWRQQRSFVRDDDSDSEEPNCLQIVGHINWIQLVVKEPVSEVHPLFLAAAIQRDGARIADHDDASYEMVLLQDARNGVMTAHHRGLNIARMISQTAQLDGFVQSANQKHGIVTRAVNSREVGSLHEAQVQLLRQLRGAQVQHWVAAECVPDSPLTDGEQKCRRRGLKLGGRQQHSVMPVWMRRSRLLLLMLNLPLVVNVNNRRPGVRGLLAEQGFEQLSCGLIGQQQRGFASLQDGLATGVEAAEDADNEIKSRRQHQSNSVLLLLVGAERLRQAGPQQGGDSLSPAAPAREQALVRVPAPSSQGVGEAHPAAAEAHRLASGGLRLGKASTWIREPTIIDSGSAPVACRGLGRLVTVECGHIRMLAGCSWPRTCGGSRKIRKTDEDIKKPHLEKVQLRQLRGAQVQHWVAAECVPDSPLTDGEQKCRRRGLKLGGRQQHSVMPVWMRRSRLLLLMLNLPLVVNVNNRRPGVRGLLVMAEQGFEQLSCGLIGQQQRGFASLQDGLATGVEAAEDADNEIKSRRQHQSNSVLLLLVGAERLRQAGPQQGGDSLSPEQALVRVPAPSSQGVGEAHPAAAAAALLLLKPIRLGAGGLPRLGQVGDGGVRAHQDVGRVQLAGREPAAGLVRVDAAQGTARQRVGRHQGDAVDSDLGEKLTCDIHWKHWSSLASGLCSAAMIIHSPKKAAPRSRAVRCARRPPYRRWAPGGGGERLAAEHLVAQTGQAQYLWRRTWLTRRSRRPRPVGTETAGGSQTDHSDGAGGHDEAAVLQRQRSVGVLRVHPDNAVAEALHAQHSAAAGGGSGAGGTAQRHRRQRPGIGAIGHQEAPQRVQVHFAMISLGEQRPVQIPGFRQSHSDALLSNQSKPAGRSCFITGVGHEHDAHAVIRRGQHRVPQAQLAFRVHQATSDSPLA</sequence>
<feature type="compositionally biased region" description="Low complexity" evidence="1">
    <location>
        <begin position="219"/>
        <end position="228"/>
    </location>
</feature>
<feature type="compositionally biased region" description="Low complexity" evidence="1">
    <location>
        <begin position="461"/>
        <end position="474"/>
    </location>
</feature>
<feature type="region of interest" description="Disordered" evidence="1">
    <location>
        <begin position="105"/>
        <end position="189"/>
    </location>
</feature>
<feature type="region of interest" description="Disordered" evidence="1">
    <location>
        <begin position="1277"/>
        <end position="1302"/>
    </location>
</feature>
<feature type="region of interest" description="Disordered" evidence="1">
    <location>
        <begin position="250"/>
        <end position="277"/>
    </location>
</feature>
<feature type="region of interest" description="Disordered" evidence="1">
    <location>
        <begin position="307"/>
        <end position="333"/>
    </location>
</feature>
<accession>A0A1I8IU88</accession>
<organism evidence="2 3">
    <name type="scientific">Macrostomum lignano</name>
    <dbReference type="NCBI Taxonomy" id="282301"/>
    <lineage>
        <taxon>Eukaryota</taxon>
        <taxon>Metazoa</taxon>
        <taxon>Spiralia</taxon>
        <taxon>Lophotrochozoa</taxon>
        <taxon>Platyhelminthes</taxon>
        <taxon>Rhabditophora</taxon>
        <taxon>Macrostomorpha</taxon>
        <taxon>Macrostomida</taxon>
        <taxon>Macrostomidae</taxon>
        <taxon>Macrostomum</taxon>
    </lineage>
</organism>
<feature type="compositionally biased region" description="Polar residues" evidence="1">
    <location>
        <begin position="506"/>
        <end position="527"/>
    </location>
</feature>
<keyword evidence="2" id="KW-1185">Reference proteome</keyword>
<feature type="region of interest" description="Disordered" evidence="1">
    <location>
        <begin position="203"/>
        <end position="228"/>
    </location>
</feature>
<proteinExistence type="predicted"/>
<dbReference type="Proteomes" id="UP000095280">
    <property type="component" value="Unplaced"/>
</dbReference>
<feature type="compositionally biased region" description="Basic residues" evidence="1">
    <location>
        <begin position="204"/>
        <end position="218"/>
    </location>
</feature>
<name>A0A1I8IU88_9PLAT</name>
<feature type="region of interest" description="Disordered" evidence="1">
    <location>
        <begin position="428"/>
        <end position="543"/>
    </location>
</feature>
<dbReference type="WBParaSite" id="maker-uti_cns_0016593-snap-gene-0.3-mRNA-1">
    <property type="protein sequence ID" value="maker-uti_cns_0016593-snap-gene-0.3-mRNA-1"/>
    <property type="gene ID" value="maker-uti_cns_0016593-snap-gene-0.3"/>
</dbReference>
<feature type="compositionally biased region" description="Acidic residues" evidence="1">
    <location>
        <begin position="176"/>
        <end position="185"/>
    </location>
</feature>
<evidence type="ECO:0000256" key="1">
    <source>
        <dbReference type="SAM" id="MobiDB-lite"/>
    </source>
</evidence>
<evidence type="ECO:0000313" key="2">
    <source>
        <dbReference type="Proteomes" id="UP000095280"/>
    </source>
</evidence>
<reference evidence="3" key="1">
    <citation type="submission" date="2016-11" db="UniProtKB">
        <authorList>
            <consortium name="WormBaseParasite"/>
        </authorList>
    </citation>
    <scope>IDENTIFICATION</scope>
</reference>
<evidence type="ECO:0000313" key="3">
    <source>
        <dbReference type="WBParaSite" id="maker-uti_cns_0016593-snap-gene-0.3-mRNA-1"/>
    </source>
</evidence>
<feature type="compositionally biased region" description="Low complexity" evidence="1">
    <location>
        <begin position="127"/>
        <end position="162"/>
    </location>
</feature>
<feature type="compositionally biased region" description="Low complexity" evidence="1">
    <location>
        <begin position="256"/>
        <end position="266"/>
    </location>
</feature>